<evidence type="ECO:0000313" key="12">
    <source>
        <dbReference type="Proteomes" id="UP000076580"/>
    </source>
</evidence>
<keyword evidence="5" id="KW-0479">Metal-binding</keyword>
<feature type="domain" description="Prenyltransferase alpha-alpha toroid" evidence="10">
    <location>
        <begin position="31"/>
        <end position="405"/>
    </location>
</feature>
<comment type="cofactor">
    <cofactor evidence="1">
        <name>Zn(2+)</name>
        <dbReference type="ChEBI" id="CHEBI:29105"/>
    </cofactor>
</comment>
<keyword evidence="4 11" id="KW-0808">Transferase</keyword>
<dbReference type="GO" id="GO:0046872">
    <property type="term" value="F:metal ion binding"/>
    <property type="evidence" value="ECO:0007669"/>
    <property type="project" value="UniProtKB-KW"/>
</dbReference>
<dbReference type="Gene3D" id="1.50.10.20">
    <property type="match status" value="1"/>
</dbReference>
<accession>A0A151GG71</accession>
<evidence type="ECO:0000259" key="10">
    <source>
        <dbReference type="Pfam" id="PF00432"/>
    </source>
</evidence>
<name>A0A151GG71_DRECN</name>
<keyword evidence="9" id="KW-0732">Signal</keyword>
<keyword evidence="12" id="KW-1185">Reference proteome</keyword>
<dbReference type="FunCoup" id="A0A151GG71">
    <property type="interactions" value="4"/>
</dbReference>
<comment type="similarity">
    <text evidence="2">Belongs to the protein prenyltransferase subunit beta family.</text>
</comment>
<evidence type="ECO:0000256" key="4">
    <source>
        <dbReference type="ARBA" id="ARBA00022679"/>
    </source>
</evidence>
<dbReference type="GeneID" id="63720712"/>
<dbReference type="GO" id="GO:0004662">
    <property type="term" value="F:CAAX-protein geranylgeranyltransferase activity"/>
    <property type="evidence" value="ECO:0007669"/>
    <property type="project" value="TreeGrafter"/>
</dbReference>
<feature type="region of interest" description="Disordered" evidence="8">
    <location>
        <begin position="247"/>
        <end position="266"/>
    </location>
</feature>
<proteinExistence type="inferred from homology"/>
<dbReference type="GO" id="GO:0005953">
    <property type="term" value="C:CAAX-protein geranylgeranyltransferase complex"/>
    <property type="evidence" value="ECO:0007669"/>
    <property type="project" value="TreeGrafter"/>
</dbReference>
<dbReference type="RefSeq" id="XP_040655455.1">
    <property type="nucleotide sequence ID" value="XM_040805351.1"/>
</dbReference>
<dbReference type="Proteomes" id="UP000076580">
    <property type="component" value="Chromosome 03"/>
</dbReference>
<organism evidence="11 12">
    <name type="scientific">Drechmeria coniospora</name>
    <name type="common">Nematophagous fungus</name>
    <name type="synonym">Meria coniospora</name>
    <dbReference type="NCBI Taxonomy" id="98403"/>
    <lineage>
        <taxon>Eukaryota</taxon>
        <taxon>Fungi</taxon>
        <taxon>Dikarya</taxon>
        <taxon>Ascomycota</taxon>
        <taxon>Pezizomycotina</taxon>
        <taxon>Sordariomycetes</taxon>
        <taxon>Hypocreomycetidae</taxon>
        <taxon>Hypocreales</taxon>
        <taxon>Ophiocordycipitaceae</taxon>
        <taxon>Drechmeria</taxon>
    </lineage>
</organism>
<keyword evidence="7" id="KW-0862">Zinc</keyword>
<evidence type="ECO:0000256" key="7">
    <source>
        <dbReference type="ARBA" id="ARBA00022833"/>
    </source>
</evidence>
<dbReference type="InterPro" id="IPR008930">
    <property type="entry name" value="Terpenoid_cyclase/PrenylTrfase"/>
</dbReference>
<reference evidence="11 12" key="1">
    <citation type="journal article" date="2016" name="Sci. Rep.">
        <title>Insights into Adaptations to a Near-Obligate Nematode Endoparasitic Lifestyle from the Finished Genome of Drechmeria coniospora.</title>
        <authorList>
            <person name="Zhang L."/>
            <person name="Zhou Z."/>
            <person name="Guo Q."/>
            <person name="Fokkens L."/>
            <person name="Miskei M."/>
            <person name="Pocsi I."/>
            <person name="Zhang W."/>
            <person name="Chen M."/>
            <person name="Wang L."/>
            <person name="Sun Y."/>
            <person name="Donzelli B.G."/>
            <person name="Gibson D.M."/>
            <person name="Nelson D.R."/>
            <person name="Luo J.G."/>
            <person name="Rep M."/>
            <person name="Liu H."/>
            <person name="Yang S."/>
            <person name="Wang J."/>
            <person name="Krasnoff S.B."/>
            <person name="Xu Y."/>
            <person name="Molnar I."/>
            <person name="Lin M."/>
        </authorList>
    </citation>
    <scope>NUCLEOTIDE SEQUENCE [LARGE SCALE GENOMIC DNA]</scope>
    <source>
        <strain evidence="11 12">ARSEF 6962</strain>
    </source>
</reference>
<dbReference type="EMBL" id="LAYC01000003">
    <property type="protein sequence ID" value="KYK56103.1"/>
    <property type="molecule type" value="Genomic_DNA"/>
</dbReference>
<evidence type="ECO:0000256" key="9">
    <source>
        <dbReference type="SAM" id="SignalP"/>
    </source>
</evidence>
<sequence length="449" mass="49204">MAIFVIRLLHLLVLSPDVAGRRLARLTMEGLDKASHVRYWQRCHGNFLPAAYTANDSSRLTFAFFIVSALDLLSSGLAAEDRSSVRTWVLSLQHPDGGFCGGPSHALAAEDAPRGSANLAATFFALLLLAMAAEGEDEARAAFAGVERGKLLRWLARLQRDDGSFGQVLWAGEPLGGRDTRHSYLASCIRWMLRGDAGPHDVDVDAMVDHIRRGQTYDGGLAEASEHESHAGYAYCAVAALHMLDRPSSGSRHRSHLGPQSDAMGRGVSDRRRLVHFLVHRQFEYLAPQEEHDDDGGGENYIESALGRLDMTQGRHYVGYNGRWNKKADTCYCWWVAATLAMLGSLSLVSIPSSRRYILDITQNRIGGFSKSVGGPPDIYHSYLGLAALALMGDSELKEFDVGLCCSKETTRKVELARDGLMASSREGRDVVNGDDGFWETMRATSQAS</sequence>
<evidence type="ECO:0000313" key="11">
    <source>
        <dbReference type="EMBL" id="KYK56103.1"/>
    </source>
</evidence>
<dbReference type="AlphaFoldDB" id="A0A151GG71"/>
<keyword evidence="3" id="KW-0637">Prenyltransferase</keyword>
<dbReference type="InterPro" id="IPR045089">
    <property type="entry name" value="PGGT1B-like"/>
</dbReference>
<keyword evidence="6" id="KW-0677">Repeat</keyword>
<gene>
    <name evidence="11" type="ORF">DCS_08069</name>
</gene>
<dbReference type="PANTHER" id="PTHR11774">
    <property type="entry name" value="GERANYLGERANYL TRANSFERASE TYPE BETA SUBUNIT"/>
    <property type="match status" value="1"/>
</dbReference>
<evidence type="ECO:0000256" key="8">
    <source>
        <dbReference type="SAM" id="MobiDB-lite"/>
    </source>
</evidence>
<dbReference type="Pfam" id="PF00432">
    <property type="entry name" value="Prenyltrans"/>
    <property type="match status" value="1"/>
</dbReference>
<evidence type="ECO:0000256" key="5">
    <source>
        <dbReference type="ARBA" id="ARBA00022723"/>
    </source>
</evidence>
<dbReference type="PANTHER" id="PTHR11774:SF4">
    <property type="entry name" value="GERANYLGERANYL TRANSFERASE TYPE-1 SUBUNIT BETA"/>
    <property type="match status" value="1"/>
</dbReference>
<comment type="caution">
    <text evidence="11">The sequence shown here is derived from an EMBL/GenBank/DDBJ whole genome shotgun (WGS) entry which is preliminary data.</text>
</comment>
<evidence type="ECO:0000256" key="1">
    <source>
        <dbReference type="ARBA" id="ARBA00001947"/>
    </source>
</evidence>
<protein>
    <submittedName>
        <fullName evidence="11">Geranylgeranyl transferase type I beta subunit</fullName>
    </submittedName>
</protein>
<dbReference type="STRING" id="98403.A0A151GG71"/>
<evidence type="ECO:0000256" key="2">
    <source>
        <dbReference type="ARBA" id="ARBA00010497"/>
    </source>
</evidence>
<evidence type="ECO:0000256" key="6">
    <source>
        <dbReference type="ARBA" id="ARBA00022737"/>
    </source>
</evidence>
<evidence type="ECO:0000256" key="3">
    <source>
        <dbReference type="ARBA" id="ARBA00022602"/>
    </source>
</evidence>
<dbReference type="SUPFAM" id="SSF48239">
    <property type="entry name" value="Terpenoid cyclases/Protein prenyltransferases"/>
    <property type="match status" value="1"/>
</dbReference>
<feature type="signal peptide" evidence="9">
    <location>
        <begin position="1"/>
        <end position="20"/>
    </location>
</feature>
<dbReference type="InterPro" id="IPR001330">
    <property type="entry name" value="Prenyltrans"/>
</dbReference>
<feature type="chain" id="PRO_5007580491" evidence="9">
    <location>
        <begin position="21"/>
        <end position="449"/>
    </location>
</feature>
<dbReference type="InParanoid" id="A0A151GG71"/>